<dbReference type="RefSeq" id="WP_263599699.1">
    <property type="nucleotide sequence ID" value="NZ_CP107027.1"/>
</dbReference>
<reference evidence="1" key="1">
    <citation type="submission" date="2022-10" db="EMBL/GenBank/DDBJ databases">
        <title>Mechanism of multi-heavy metal repair in Cytobacillus Firmus M7.</title>
        <authorList>
            <person name="Li X."/>
            <person name="Yu C."/>
        </authorList>
    </citation>
    <scope>NUCLEOTIDE SEQUENCE</scope>
    <source>
        <strain evidence="1">M7</strain>
    </source>
</reference>
<evidence type="ECO:0000313" key="2">
    <source>
        <dbReference type="Proteomes" id="UP001163104"/>
    </source>
</evidence>
<organism evidence="1 2">
    <name type="scientific">Cytobacillus firmus</name>
    <name type="common">Bacillus firmus</name>
    <dbReference type="NCBI Taxonomy" id="1399"/>
    <lineage>
        <taxon>Bacteria</taxon>
        <taxon>Bacillati</taxon>
        <taxon>Bacillota</taxon>
        <taxon>Bacilli</taxon>
        <taxon>Bacillales</taxon>
        <taxon>Bacillaceae</taxon>
        <taxon>Cytobacillus</taxon>
    </lineage>
</organism>
<dbReference type="EMBL" id="CP107027">
    <property type="protein sequence ID" value="UYG95863.1"/>
    <property type="molecule type" value="Genomic_DNA"/>
</dbReference>
<protein>
    <submittedName>
        <fullName evidence="1">Uncharacterized protein</fullName>
    </submittedName>
</protein>
<sequence length="102" mass="11541">MNKLAHIFISIILIFSGLITTVQQSQEPIDFNDPGRDAIVIDSPALKNPAFCSTLVTAVKTTAQTINFKARQMYFQTLTSAAFHRSSEYMTPYMFQSNYLRI</sequence>
<proteinExistence type="predicted"/>
<accession>A0AA46PJ54</accession>
<evidence type="ECO:0000313" key="1">
    <source>
        <dbReference type="EMBL" id="UYG95863.1"/>
    </source>
</evidence>
<dbReference type="Proteomes" id="UP001163104">
    <property type="component" value="Chromosome"/>
</dbReference>
<gene>
    <name evidence="1" type="ORF">OD459_02220</name>
</gene>
<dbReference type="AlphaFoldDB" id="A0AA46PJ54"/>
<name>A0AA46PJ54_CYTFI</name>